<feature type="compositionally biased region" description="Polar residues" evidence="9">
    <location>
        <begin position="518"/>
        <end position="541"/>
    </location>
</feature>
<evidence type="ECO:0000313" key="12">
    <source>
        <dbReference type="Proteomes" id="UP000070544"/>
    </source>
</evidence>
<feature type="compositionally biased region" description="Basic and acidic residues" evidence="9">
    <location>
        <begin position="335"/>
        <end position="345"/>
    </location>
</feature>
<feature type="compositionally biased region" description="Basic and acidic residues" evidence="9">
    <location>
        <begin position="466"/>
        <end position="476"/>
    </location>
</feature>
<dbReference type="GO" id="GO:0010468">
    <property type="term" value="P:regulation of gene expression"/>
    <property type="evidence" value="ECO:0007669"/>
    <property type="project" value="TreeGrafter"/>
</dbReference>
<feature type="region of interest" description="Disordered" evidence="9">
    <location>
        <begin position="370"/>
        <end position="397"/>
    </location>
</feature>
<evidence type="ECO:0000313" key="11">
    <source>
        <dbReference type="EMBL" id="KXS19944.1"/>
    </source>
</evidence>
<feature type="region of interest" description="Disordered" evidence="9">
    <location>
        <begin position="512"/>
        <end position="546"/>
    </location>
</feature>
<dbReference type="FunFam" id="3.30.160.60:FF:000145">
    <property type="entry name" value="Zinc finger protein 574"/>
    <property type="match status" value="1"/>
</dbReference>
<evidence type="ECO:0000256" key="4">
    <source>
        <dbReference type="ARBA" id="ARBA00022771"/>
    </source>
</evidence>
<feature type="compositionally biased region" description="Basic and acidic residues" evidence="9">
    <location>
        <begin position="238"/>
        <end position="253"/>
    </location>
</feature>
<dbReference type="PANTHER" id="PTHR16515:SF49">
    <property type="entry name" value="GASTRULA ZINC FINGER PROTEIN XLCGF49.1-LIKE-RELATED"/>
    <property type="match status" value="1"/>
</dbReference>
<feature type="region of interest" description="Disordered" evidence="9">
    <location>
        <begin position="446"/>
        <end position="498"/>
    </location>
</feature>
<dbReference type="STRING" id="1344416.A0A139ATC5"/>
<comment type="subcellular location">
    <subcellularLocation>
        <location evidence="1">Nucleus</location>
    </subcellularLocation>
</comment>
<gene>
    <name evidence="11" type="ORF">M427DRAFT_152364</name>
</gene>
<evidence type="ECO:0000256" key="1">
    <source>
        <dbReference type="ARBA" id="ARBA00004123"/>
    </source>
</evidence>
<keyword evidence="3" id="KW-0677">Repeat</keyword>
<dbReference type="EMBL" id="KQ965737">
    <property type="protein sequence ID" value="KXS19944.1"/>
    <property type="molecule type" value="Genomic_DNA"/>
</dbReference>
<name>A0A139ATC5_GONPJ</name>
<evidence type="ECO:0000256" key="8">
    <source>
        <dbReference type="SAM" id="Coils"/>
    </source>
</evidence>
<dbReference type="InterPro" id="IPR013087">
    <property type="entry name" value="Znf_C2H2_type"/>
</dbReference>
<keyword evidence="6" id="KW-0539">Nucleus</keyword>
<accession>A0A139ATC5</accession>
<feature type="compositionally biased region" description="Low complexity" evidence="9">
    <location>
        <begin position="322"/>
        <end position="332"/>
    </location>
</feature>
<feature type="compositionally biased region" description="Low complexity" evidence="9">
    <location>
        <begin position="601"/>
        <end position="613"/>
    </location>
</feature>
<evidence type="ECO:0000256" key="7">
    <source>
        <dbReference type="PROSITE-ProRule" id="PRU00042"/>
    </source>
</evidence>
<evidence type="ECO:0000256" key="6">
    <source>
        <dbReference type="ARBA" id="ARBA00023242"/>
    </source>
</evidence>
<evidence type="ECO:0000256" key="3">
    <source>
        <dbReference type="ARBA" id="ARBA00022737"/>
    </source>
</evidence>
<feature type="coiled-coil region" evidence="8">
    <location>
        <begin position="627"/>
        <end position="661"/>
    </location>
</feature>
<dbReference type="OrthoDB" id="8922241at2759"/>
<dbReference type="PROSITE" id="PS00028">
    <property type="entry name" value="ZINC_FINGER_C2H2_1"/>
    <property type="match status" value="2"/>
</dbReference>
<dbReference type="SUPFAM" id="SSF57667">
    <property type="entry name" value="beta-beta-alpha zinc fingers"/>
    <property type="match status" value="2"/>
</dbReference>
<evidence type="ECO:0000259" key="10">
    <source>
        <dbReference type="PROSITE" id="PS50157"/>
    </source>
</evidence>
<feature type="domain" description="C2H2-type" evidence="10">
    <location>
        <begin position="163"/>
        <end position="190"/>
    </location>
</feature>
<feature type="region of interest" description="Disordered" evidence="9">
    <location>
        <begin position="601"/>
        <end position="620"/>
    </location>
</feature>
<dbReference type="AlphaFoldDB" id="A0A139ATC5"/>
<evidence type="ECO:0000256" key="5">
    <source>
        <dbReference type="ARBA" id="ARBA00022833"/>
    </source>
</evidence>
<dbReference type="Gene3D" id="3.30.160.60">
    <property type="entry name" value="Classic Zinc Finger"/>
    <property type="match status" value="3"/>
</dbReference>
<dbReference type="SMART" id="SM00355">
    <property type="entry name" value="ZnF_C2H2"/>
    <property type="match status" value="2"/>
</dbReference>
<proteinExistence type="predicted"/>
<dbReference type="Proteomes" id="UP000070544">
    <property type="component" value="Unassembled WGS sequence"/>
</dbReference>
<feature type="region of interest" description="Disordered" evidence="9">
    <location>
        <begin position="238"/>
        <end position="345"/>
    </location>
</feature>
<keyword evidence="8" id="KW-0175">Coiled coil</keyword>
<feature type="compositionally biased region" description="Polar residues" evidence="9">
    <location>
        <begin position="275"/>
        <end position="289"/>
    </location>
</feature>
<dbReference type="Pfam" id="PF00096">
    <property type="entry name" value="zf-C2H2"/>
    <property type="match status" value="2"/>
</dbReference>
<dbReference type="GO" id="GO:0005634">
    <property type="term" value="C:nucleus"/>
    <property type="evidence" value="ECO:0007669"/>
    <property type="project" value="UniProtKB-SubCell"/>
</dbReference>
<dbReference type="InterPro" id="IPR050331">
    <property type="entry name" value="Zinc_finger"/>
</dbReference>
<feature type="region of interest" description="Disordered" evidence="9">
    <location>
        <begin position="1"/>
        <end position="28"/>
    </location>
</feature>
<feature type="region of interest" description="Disordered" evidence="9">
    <location>
        <begin position="122"/>
        <end position="154"/>
    </location>
</feature>
<keyword evidence="4 7" id="KW-0863">Zinc-finger</keyword>
<feature type="domain" description="C2H2-type" evidence="10">
    <location>
        <begin position="191"/>
        <end position="218"/>
    </location>
</feature>
<dbReference type="GO" id="GO:0008270">
    <property type="term" value="F:zinc ion binding"/>
    <property type="evidence" value="ECO:0007669"/>
    <property type="project" value="UniProtKB-KW"/>
</dbReference>
<keyword evidence="5" id="KW-0862">Zinc</keyword>
<protein>
    <recommendedName>
        <fullName evidence="10">C2H2-type domain-containing protein</fullName>
    </recommendedName>
</protein>
<feature type="compositionally biased region" description="Basic and acidic residues" evidence="9">
    <location>
        <begin position="485"/>
        <end position="498"/>
    </location>
</feature>
<dbReference type="PANTHER" id="PTHR16515">
    <property type="entry name" value="PR DOMAIN ZINC FINGER PROTEIN"/>
    <property type="match status" value="1"/>
</dbReference>
<sequence>MISGDHRLTASQEQEPTHPALPAAGPLLSPGRRISMNIDMALDSQILPAAQWPADPMSSARPDTLNIFAGGHPTLTVADRTPPDPANRHNFSTLLGSVPNHNATETISPSFSPFKKARIVAEDSGDANQSAAEILGPSRSQNRDGGGDDGSTDALSSQVDGRFLCNYCGRTFTRIYNLKSHELIHTGHRRFSCDICGISFQRNFDLKRHSRLHTNVRSFVCNCGQTFLRSDGLQRHLRTNDQKRRSDGVRHFDISSIAVTGHGDGDAHSTRSKSPEASSGSTSPANSGAYNGDQELDGRAQTSADGFDGSSYNNGTPAQVKSPPSSLDSSSPRHLRAEHSPTRESSAHVFLPYVDMPRIGNPLTALQAPRSVPLNYTGDEPPYDHRKNSESTSPLQMEGQRAVATPMRLAGDQRFSPYTYTHFTVGSGVEGPSAGIFPHSSSTARVSEHSTSLPPISHFATWPTRDQGRTGSDPRRFHYSTTTTERPKDSGNGDLLDKLDTAGSERARMLSTVEAGNASRQSDWSPRSSLGASNPATSQPMSWPEENPWRFRAYTLEPQRLEPQRTPSASDAPFNFGPFISTPSSFSQIPISRPAITPTTYATPPADVARWPTTPLPPPTDLDRASVAQLHERIRGLEVDVMESNRRNRILESENERLRGQVQYLRPYH</sequence>
<feature type="compositionally biased region" description="Polar residues" evidence="9">
    <location>
        <begin position="300"/>
        <end position="319"/>
    </location>
</feature>
<keyword evidence="12" id="KW-1185">Reference proteome</keyword>
<keyword evidence="2" id="KW-0479">Metal-binding</keyword>
<dbReference type="OMA" id="VNKHANI"/>
<organism evidence="11 12">
    <name type="scientific">Gonapodya prolifera (strain JEL478)</name>
    <name type="common">Monoblepharis prolifera</name>
    <dbReference type="NCBI Taxonomy" id="1344416"/>
    <lineage>
        <taxon>Eukaryota</taxon>
        <taxon>Fungi</taxon>
        <taxon>Fungi incertae sedis</taxon>
        <taxon>Chytridiomycota</taxon>
        <taxon>Chytridiomycota incertae sedis</taxon>
        <taxon>Monoblepharidomycetes</taxon>
        <taxon>Monoblepharidales</taxon>
        <taxon>Gonapodyaceae</taxon>
        <taxon>Gonapodya</taxon>
    </lineage>
</organism>
<evidence type="ECO:0000256" key="2">
    <source>
        <dbReference type="ARBA" id="ARBA00022723"/>
    </source>
</evidence>
<dbReference type="PROSITE" id="PS50157">
    <property type="entry name" value="ZINC_FINGER_C2H2_2"/>
    <property type="match status" value="2"/>
</dbReference>
<dbReference type="InterPro" id="IPR036236">
    <property type="entry name" value="Znf_C2H2_sf"/>
</dbReference>
<evidence type="ECO:0000256" key="9">
    <source>
        <dbReference type="SAM" id="MobiDB-lite"/>
    </source>
</evidence>
<reference evidence="11 12" key="1">
    <citation type="journal article" date="2015" name="Genome Biol. Evol.">
        <title>Phylogenomic analyses indicate that early fungi evolved digesting cell walls of algal ancestors of land plants.</title>
        <authorList>
            <person name="Chang Y."/>
            <person name="Wang S."/>
            <person name="Sekimoto S."/>
            <person name="Aerts A.L."/>
            <person name="Choi C."/>
            <person name="Clum A."/>
            <person name="LaButti K.M."/>
            <person name="Lindquist E.A."/>
            <person name="Yee Ngan C."/>
            <person name="Ohm R.A."/>
            <person name="Salamov A.A."/>
            <person name="Grigoriev I.V."/>
            <person name="Spatafora J.W."/>
            <person name="Berbee M.L."/>
        </authorList>
    </citation>
    <scope>NUCLEOTIDE SEQUENCE [LARGE SCALE GENOMIC DNA]</scope>
    <source>
        <strain evidence="11 12">JEL478</strain>
    </source>
</reference>